<evidence type="ECO:0000313" key="8">
    <source>
        <dbReference type="EMBL" id="GII38186.1"/>
    </source>
</evidence>
<name>A0A8J3U4R7_9ACTN</name>
<accession>A0A8J3U4R7</accession>
<comment type="caution">
    <text evidence="8">The sequence shown here is derived from an EMBL/GenBank/DDBJ whole genome shotgun (WGS) entry which is preliminary data.</text>
</comment>
<feature type="transmembrane region" description="Helical" evidence="5">
    <location>
        <begin position="94"/>
        <end position="111"/>
    </location>
</feature>
<dbReference type="PANTHER" id="PTHR31310:SF7">
    <property type="entry name" value="PA-PHOSPHATASE RELATED-FAMILY PROTEIN DDB_G0268928"/>
    <property type="match status" value="1"/>
</dbReference>
<evidence type="ECO:0000256" key="3">
    <source>
        <dbReference type="ARBA" id="ARBA00022989"/>
    </source>
</evidence>
<evidence type="ECO:0000256" key="5">
    <source>
        <dbReference type="SAM" id="Phobius"/>
    </source>
</evidence>
<evidence type="ECO:0000259" key="7">
    <source>
        <dbReference type="Pfam" id="PF14378"/>
    </source>
</evidence>
<keyword evidence="4 5" id="KW-0472">Membrane</keyword>
<proteinExistence type="predicted"/>
<keyword evidence="2 5" id="KW-0812">Transmembrane</keyword>
<sequence length="243" mass="26946">MVVLLLGFLLFTRLHAAAGKDVASATANALTLQSVERALHVDIEQMANEWLTEHPTLIQPAVYYYRLYYVVLVGVLLWVFIWHADVYIKVRRTLLAMIALVLPVFWALPMSPPRFALPGVVDIVAEYDILKSHTSQGIGNGQNLYSAMPSLHVGWSAWCAYAVWSALRVSHPRLALLPWVFPLVMAANVLVTGNHYVLDIVGSGVLLVAAIAAASMWGRLAERGRRARPGIRTQDRTLSGPRR</sequence>
<dbReference type="InterPro" id="IPR026841">
    <property type="entry name" value="Aur1/Ipt1"/>
</dbReference>
<dbReference type="AlphaFoldDB" id="A0A8J3U4R7"/>
<evidence type="ECO:0000313" key="9">
    <source>
        <dbReference type="Proteomes" id="UP000622547"/>
    </source>
</evidence>
<feature type="transmembrane region" description="Helical" evidence="5">
    <location>
        <begin position="150"/>
        <end position="167"/>
    </location>
</feature>
<feature type="transmembrane region" description="Helical" evidence="5">
    <location>
        <begin position="197"/>
        <end position="218"/>
    </location>
</feature>
<dbReference type="Proteomes" id="UP000622547">
    <property type="component" value="Unassembled WGS sequence"/>
</dbReference>
<feature type="chain" id="PRO_5038985021" description="Inositolphosphotransferase Aur1/Ipt1 domain-containing protein" evidence="6">
    <location>
        <begin position="17"/>
        <end position="243"/>
    </location>
</feature>
<dbReference type="GO" id="GO:0016020">
    <property type="term" value="C:membrane"/>
    <property type="evidence" value="ECO:0007669"/>
    <property type="project" value="UniProtKB-SubCell"/>
</dbReference>
<keyword evidence="3 5" id="KW-1133">Transmembrane helix</keyword>
<feature type="transmembrane region" description="Helical" evidence="5">
    <location>
        <begin position="174"/>
        <end position="191"/>
    </location>
</feature>
<evidence type="ECO:0000256" key="4">
    <source>
        <dbReference type="ARBA" id="ARBA00023136"/>
    </source>
</evidence>
<protein>
    <recommendedName>
        <fullName evidence="7">Inositolphosphotransferase Aur1/Ipt1 domain-containing protein</fullName>
    </recommendedName>
</protein>
<gene>
    <name evidence="8" type="ORF">Pph01_31890</name>
</gene>
<keyword evidence="9" id="KW-1185">Reference proteome</keyword>
<dbReference type="Pfam" id="PF14378">
    <property type="entry name" value="PAP2_3"/>
    <property type="match status" value="1"/>
</dbReference>
<dbReference type="CDD" id="cd03386">
    <property type="entry name" value="PAP2_Aur1_like"/>
    <property type="match status" value="1"/>
</dbReference>
<evidence type="ECO:0000256" key="6">
    <source>
        <dbReference type="SAM" id="SignalP"/>
    </source>
</evidence>
<organism evidence="8 9">
    <name type="scientific">Planotetraspora phitsanulokensis</name>
    <dbReference type="NCBI Taxonomy" id="575192"/>
    <lineage>
        <taxon>Bacteria</taxon>
        <taxon>Bacillati</taxon>
        <taxon>Actinomycetota</taxon>
        <taxon>Actinomycetes</taxon>
        <taxon>Streptosporangiales</taxon>
        <taxon>Streptosporangiaceae</taxon>
        <taxon>Planotetraspora</taxon>
    </lineage>
</organism>
<keyword evidence="6" id="KW-0732">Signal</keyword>
<comment type="subcellular location">
    <subcellularLocation>
        <location evidence="1">Membrane</location>
        <topology evidence="1">Multi-pass membrane protein</topology>
    </subcellularLocation>
</comment>
<evidence type="ECO:0000256" key="1">
    <source>
        <dbReference type="ARBA" id="ARBA00004141"/>
    </source>
</evidence>
<dbReference type="Gene3D" id="1.20.144.10">
    <property type="entry name" value="Phosphatidic acid phosphatase type 2/haloperoxidase"/>
    <property type="match status" value="1"/>
</dbReference>
<feature type="transmembrane region" description="Helical" evidence="5">
    <location>
        <begin position="63"/>
        <end position="82"/>
    </location>
</feature>
<feature type="signal peptide" evidence="6">
    <location>
        <begin position="1"/>
        <end position="16"/>
    </location>
</feature>
<reference evidence="8 9" key="1">
    <citation type="submission" date="2021-01" db="EMBL/GenBank/DDBJ databases">
        <title>Whole genome shotgun sequence of Planotetraspora phitsanulokensis NBRC 104273.</title>
        <authorList>
            <person name="Komaki H."/>
            <person name="Tamura T."/>
        </authorList>
    </citation>
    <scope>NUCLEOTIDE SEQUENCE [LARGE SCALE GENOMIC DNA]</scope>
    <source>
        <strain evidence="8 9">NBRC 104273</strain>
    </source>
</reference>
<dbReference type="PANTHER" id="PTHR31310">
    <property type="match status" value="1"/>
</dbReference>
<dbReference type="EMBL" id="BOOP01000013">
    <property type="protein sequence ID" value="GII38186.1"/>
    <property type="molecule type" value="Genomic_DNA"/>
</dbReference>
<feature type="domain" description="Inositolphosphotransferase Aur1/Ipt1" evidence="7">
    <location>
        <begin position="31"/>
        <end position="212"/>
    </location>
</feature>
<evidence type="ECO:0000256" key="2">
    <source>
        <dbReference type="ARBA" id="ARBA00022692"/>
    </source>
</evidence>
<dbReference type="InterPro" id="IPR052185">
    <property type="entry name" value="IPC_Synthase-Related"/>
</dbReference>